<dbReference type="EMBL" id="JANJOU010000013">
    <property type="protein sequence ID" value="MCR0983473.1"/>
    <property type="molecule type" value="Genomic_DNA"/>
</dbReference>
<dbReference type="Proteomes" id="UP001524642">
    <property type="component" value="Unassembled WGS sequence"/>
</dbReference>
<feature type="domain" description="Alginate lyase" evidence="5">
    <location>
        <begin position="89"/>
        <end position="309"/>
    </location>
</feature>
<evidence type="ECO:0000313" key="7">
    <source>
        <dbReference type="Proteomes" id="UP001524642"/>
    </source>
</evidence>
<evidence type="ECO:0000256" key="1">
    <source>
        <dbReference type="ARBA" id="ARBA00022729"/>
    </source>
</evidence>
<evidence type="ECO:0000259" key="5">
    <source>
        <dbReference type="Pfam" id="PF05426"/>
    </source>
</evidence>
<evidence type="ECO:0000313" key="6">
    <source>
        <dbReference type="EMBL" id="MCR0983473.1"/>
    </source>
</evidence>
<feature type="signal peptide" evidence="4">
    <location>
        <begin position="1"/>
        <end position="23"/>
    </location>
</feature>
<feature type="chain" id="PRO_5045720699" evidence="4">
    <location>
        <begin position="24"/>
        <end position="412"/>
    </location>
</feature>
<feature type="compositionally biased region" description="Pro residues" evidence="3">
    <location>
        <begin position="28"/>
        <end position="40"/>
    </location>
</feature>
<dbReference type="GO" id="GO:0016829">
    <property type="term" value="F:lyase activity"/>
    <property type="evidence" value="ECO:0007669"/>
    <property type="project" value="UniProtKB-KW"/>
</dbReference>
<dbReference type="InterPro" id="IPR008397">
    <property type="entry name" value="Alginate_lyase_dom"/>
</dbReference>
<organism evidence="6 7">
    <name type="scientific">Roseomonas populi</name>
    <dbReference type="NCBI Taxonomy" id="3121582"/>
    <lineage>
        <taxon>Bacteria</taxon>
        <taxon>Pseudomonadati</taxon>
        <taxon>Pseudomonadota</taxon>
        <taxon>Alphaproteobacteria</taxon>
        <taxon>Acetobacterales</taxon>
        <taxon>Roseomonadaceae</taxon>
        <taxon>Roseomonas</taxon>
    </lineage>
</organism>
<dbReference type="Pfam" id="PF05426">
    <property type="entry name" value="Alginate_lyase"/>
    <property type="match status" value="1"/>
</dbReference>
<proteinExistence type="predicted"/>
<evidence type="ECO:0000256" key="4">
    <source>
        <dbReference type="SAM" id="SignalP"/>
    </source>
</evidence>
<feature type="region of interest" description="Disordered" evidence="3">
    <location>
        <begin position="366"/>
        <end position="412"/>
    </location>
</feature>
<keyword evidence="7" id="KW-1185">Reference proteome</keyword>
<gene>
    <name evidence="6" type="ORF">NRP21_15560</name>
</gene>
<reference evidence="6 7" key="1">
    <citation type="submission" date="2022-06" db="EMBL/GenBank/DDBJ databases">
        <title>Roseomonas CN29.</title>
        <authorList>
            <person name="Cheng Y."/>
            <person name="He X."/>
        </authorList>
    </citation>
    <scope>NUCLEOTIDE SEQUENCE [LARGE SCALE GENOMIC DNA]</scope>
    <source>
        <strain evidence="6 7">CN29</strain>
    </source>
</reference>
<comment type="caution">
    <text evidence="6">The sequence shown here is derived from an EMBL/GenBank/DDBJ whole genome shotgun (WGS) entry which is preliminary data.</text>
</comment>
<dbReference type="Gene3D" id="1.50.10.100">
    <property type="entry name" value="Chondroitin AC/alginate lyase"/>
    <property type="match status" value="1"/>
</dbReference>
<feature type="compositionally biased region" description="Low complexity" evidence="3">
    <location>
        <begin position="374"/>
        <end position="389"/>
    </location>
</feature>
<dbReference type="InterPro" id="IPR008929">
    <property type="entry name" value="Chondroitin_lyas"/>
</dbReference>
<sequence>MPPRRSILAAPALLLLRPEGAFAQPNRRGPPPSNPEPIGPRPERRRLAGPFRRAPAASGPNFACEVLPRPVRNLEGFGYFLDPASSRADPSRLAMDDAAAKPLWDWLAVVQRALAVHRAGKAGGAACAVESMDVWARNDALLGAFNLQASYHRVLVLAGASLSFLALRRAPGLVPSRADRVARWLAAVANEARFRYDRRSEALISDTRNHQAAWAGLASAAAGVAAGDPVLLDWGMGKLRAQLAQVDARGALPQELRRAGLALHSHLRALEAVAALERLGAANKIELTEAERAAYRRLRDFCLVHAREPARIEALVGVAQADPWLGDAPPLSRAAGLEIAAVAMPDPETEAALAPFRPLSEPRLGGEVTGWWLPAGPTASATPQSASPQSAPPAATPPGEDGREDSPSPPEP</sequence>
<dbReference type="RefSeq" id="WP_257717142.1">
    <property type="nucleotide sequence ID" value="NZ_JANJOU010000013.1"/>
</dbReference>
<evidence type="ECO:0000256" key="2">
    <source>
        <dbReference type="ARBA" id="ARBA00023239"/>
    </source>
</evidence>
<keyword evidence="1 4" id="KW-0732">Signal</keyword>
<name>A0ABT1X5V7_9PROT</name>
<evidence type="ECO:0000256" key="3">
    <source>
        <dbReference type="SAM" id="MobiDB-lite"/>
    </source>
</evidence>
<protein>
    <submittedName>
        <fullName evidence="6">Alginate lyase family protein</fullName>
    </submittedName>
</protein>
<accession>A0ABT1X5V7</accession>
<keyword evidence="2 6" id="KW-0456">Lyase</keyword>
<feature type="region of interest" description="Disordered" evidence="3">
    <location>
        <begin position="19"/>
        <end position="46"/>
    </location>
</feature>
<dbReference type="SUPFAM" id="SSF48230">
    <property type="entry name" value="Chondroitin AC/alginate lyase"/>
    <property type="match status" value="1"/>
</dbReference>